<keyword evidence="2" id="KW-1185">Reference proteome</keyword>
<dbReference type="AlphaFoldDB" id="A0A6I2USM8"/>
<sequence>MGINRFRLLARMLSQLQGERYRGAVIMRAVWRREASLPEGEGAPMILQDRHGRMEICCRSGHEELMVTLLLGRGADCHAADAESSVFMEEDKARQVCFSASAIRSFTLSVGDTNEIHQGAHPVVPGLMIMEAILEEMPCGAAGLMVRFHHPVRAGWASVNSDGDIVQQGERKADFRWLGTG</sequence>
<proteinExistence type="predicted"/>
<dbReference type="EMBL" id="VUNL01000008">
    <property type="protein sequence ID" value="MSV25198.1"/>
    <property type="molecule type" value="Genomic_DNA"/>
</dbReference>
<gene>
    <name evidence="1" type="ORF">FYJ78_08390</name>
</gene>
<comment type="caution">
    <text evidence="1">The sequence shown here is derived from an EMBL/GenBank/DDBJ whole genome shotgun (WGS) entry which is preliminary data.</text>
</comment>
<evidence type="ECO:0000313" key="2">
    <source>
        <dbReference type="Proteomes" id="UP000430222"/>
    </source>
</evidence>
<name>A0A6I2USM8_9FIRM</name>
<dbReference type="Proteomes" id="UP000430222">
    <property type="component" value="Unassembled WGS sequence"/>
</dbReference>
<protein>
    <submittedName>
        <fullName evidence="1">Uncharacterized protein</fullName>
    </submittedName>
</protein>
<dbReference type="RefSeq" id="WP_154620975.1">
    <property type="nucleotide sequence ID" value="NZ_CBCTNG010000006.1"/>
</dbReference>
<organism evidence="1 2">
    <name type="scientific">Selenomonas montiformis</name>
    <dbReference type="NCBI Taxonomy" id="2652285"/>
    <lineage>
        <taxon>Bacteria</taxon>
        <taxon>Bacillati</taxon>
        <taxon>Bacillota</taxon>
        <taxon>Negativicutes</taxon>
        <taxon>Selenomonadales</taxon>
        <taxon>Selenomonadaceae</taxon>
        <taxon>Selenomonas</taxon>
    </lineage>
</organism>
<reference evidence="1 2" key="1">
    <citation type="submission" date="2019-08" db="EMBL/GenBank/DDBJ databases">
        <title>In-depth cultivation of the pig gut microbiome towards novel bacterial diversity and tailored functional studies.</title>
        <authorList>
            <person name="Wylensek D."/>
            <person name="Hitch T.C.A."/>
            <person name="Clavel T."/>
        </authorList>
    </citation>
    <scope>NUCLEOTIDE SEQUENCE [LARGE SCALE GENOMIC DNA]</scope>
    <source>
        <strain evidence="2">WCA-380-WT-3B3</strain>
    </source>
</reference>
<evidence type="ECO:0000313" key="1">
    <source>
        <dbReference type="EMBL" id="MSV25198.1"/>
    </source>
</evidence>
<accession>A0A6I2USM8</accession>